<name>A0A411DSN8_CHRID</name>
<proteinExistence type="predicted"/>
<dbReference type="AlphaFoldDB" id="A0A411DSN8"/>
<protein>
    <submittedName>
        <fullName evidence="1">Uncharacterized protein</fullName>
    </submittedName>
</protein>
<reference evidence="1" key="1">
    <citation type="submission" date="2019-01" db="EMBL/GenBank/DDBJ databases">
        <title>Whole Genome Sequencing for Putative Detection of Antimicrobial Resistance and Potential Virulence Factors in Chryseobacterium indologenes isolated from Nile Tilapia in Tanzania.</title>
        <authorList>
            <person name="Mwega E."/>
            <person name="Mutoloki S."/>
            <person name="Mugimba K."/>
            <person name="Colquhoun D."/>
            <person name="Mdegela R."/>
            <person name="Evensen O."/>
            <person name="Wasteson Y."/>
        </authorList>
    </citation>
    <scope>NUCLEOTIDE SEQUENCE [LARGE SCALE GENOMIC DNA]</scope>
    <source>
        <strain evidence="1">StR 01</strain>
    </source>
</reference>
<evidence type="ECO:0000313" key="1">
    <source>
        <dbReference type="EMBL" id="QBA23392.1"/>
    </source>
</evidence>
<dbReference type="EMBL" id="CP035532">
    <property type="protein sequence ID" value="QBA23392.1"/>
    <property type="molecule type" value="Genomic_DNA"/>
</dbReference>
<accession>A0A411DSN8</accession>
<organism evidence="1">
    <name type="scientific">Chryseobacterium indologenes</name>
    <name type="common">Flavobacterium indologenes</name>
    <dbReference type="NCBI Taxonomy" id="253"/>
    <lineage>
        <taxon>Bacteria</taxon>
        <taxon>Pseudomonadati</taxon>
        <taxon>Bacteroidota</taxon>
        <taxon>Flavobacteriia</taxon>
        <taxon>Flavobacteriales</taxon>
        <taxon>Weeksellaceae</taxon>
        <taxon>Chryseobacterium group</taxon>
        <taxon>Chryseobacterium</taxon>
    </lineage>
</organism>
<gene>
    <name evidence="1" type="ORF">EU348_20340</name>
</gene>
<sequence>MDHIEAEPIDLVRDKNFIDKYFSLTIKKELNIEINVSSEYITAQNIVSRKLILVKTFSDAVMGNPELYLLLASLIHDVNTHSLTKGQIIRALEKE</sequence>